<dbReference type="InterPro" id="IPR038726">
    <property type="entry name" value="PDDEXK_AddAB-type"/>
</dbReference>
<organism evidence="3 4">
    <name type="scientific">Mesorhizobium alhagi CCNWXJ12-2</name>
    <dbReference type="NCBI Taxonomy" id="1107882"/>
    <lineage>
        <taxon>Bacteria</taxon>
        <taxon>Pseudomonadati</taxon>
        <taxon>Pseudomonadota</taxon>
        <taxon>Alphaproteobacteria</taxon>
        <taxon>Hyphomicrobiales</taxon>
        <taxon>Phyllobacteriaceae</taxon>
        <taxon>Allomesorhizobium</taxon>
    </lineage>
</organism>
<dbReference type="Proteomes" id="UP000003250">
    <property type="component" value="Unassembled WGS sequence"/>
</dbReference>
<dbReference type="PATRIC" id="fig|1107882.3.peg.4994"/>
<dbReference type="AlphaFoldDB" id="H0HY68"/>
<accession>H0HY68</accession>
<evidence type="ECO:0000313" key="4">
    <source>
        <dbReference type="Proteomes" id="UP000003250"/>
    </source>
</evidence>
<dbReference type="RefSeq" id="WP_008838725.1">
    <property type="nucleotide sequence ID" value="NZ_AHAM01000215.1"/>
</dbReference>
<dbReference type="EMBL" id="AHAM01000215">
    <property type="protein sequence ID" value="EHK54350.1"/>
    <property type="molecule type" value="Genomic_DNA"/>
</dbReference>
<name>H0HY68_9HYPH</name>
<feature type="domain" description="PD-(D/E)XK endonuclease-like" evidence="2">
    <location>
        <begin position="16"/>
        <end position="267"/>
    </location>
</feature>
<evidence type="ECO:0000313" key="3">
    <source>
        <dbReference type="EMBL" id="EHK54350.1"/>
    </source>
</evidence>
<keyword evidence="4" id="KW-1185">Reference proteome</keyword>
<proteinExistence type="predicted"/>
<dbReference type="OrthoDB" id="8477819at2"/>
<feature type="region of interest" description="Disordered" evidence="1">
    <location>
        <begin position="114"/>
        <end position="138"/>
    </location>
</feature>
<evidence type="ECO:0000259" key="2">
    <source>
        <dbReference type="Pfam" id="PF12705"/>
    </source>
</evidence>
<gene>
    <name evidence="3" type="ORF">MAXJ12_25733</name>
</gene>
<reference evidence="3 4" key="1">
    <citation type="journal article" date="2012" name="J. Bacteriol.">
        <title>Draft Genome Sequence of Mesorhizobium alhagi CCNWXJ12-2T, a Novel Salt-Resistant Species Isolated from the Desert of Northwestern China.</title>
        <authorList>
            <person name="Zhou M."/>
            <person name="Chen W."/>
            <person name="Chen H."/>
            <person name="Wei G."/>
        </authorList>
    </citation>
    <scope>NUCLEOTIDE SEQUENCE [LARGE SCALE GENOMIC DNA]</scope>
    <source>
        <strain evidence="3 4">CCNWXJ12-2</strain>
    </source>
</reference>
<protein>
    <recommendedName>
        <fullName evidence="2">PD-(D/E)XK endonuclease-like domain-containing protein</fullName>
    </recommendedName>
</protein>
<dbReference type="Pfam" id="PF12705">
    <property type="entry name" value="PDDEXK_1"/>
    <property type="match status" value="1"/>
</dbReference>
<sequence length="374" mass="39853">MDARRPIVLTPTARTSPTLWSHVRLCSLRAALSINPDADSWVLHSPRAWLGTAFHWLMAGAPGDSSEAASLWDGAIAKILADASRHRLDARFANPERWPGYYLVRQRAIASAVEKGGRRSVARPRGPPGGSPPTGGRERLLTARSGRLAGRPDQFDSTAVTEYKSSLPDPVRADAASIVDGYWRQLRLYSVLIGEMGTWPATARIVAASGQVLEEPVHRPACEAEADAAIAGLDAMNQALSTGCDSAALAIPGQVACGQCPYVAICPAFWSWCEAKPLPELLEPAARGTLRSVDPGTDGDLYAVNVILRDRYGAGGGQSLALRKSVHGDLTGLPSGSTLRIVYANLRPDGRLRADASTCVFSEAEIPELRCGSV</sequence>
<evidence type="ECO:0000256" key="1">
    <source>
        <dbReference type="SAM" id="MobiDB-lite"/>
    </source>
</evidence>